<gene>
    <name evidence="2" type="ORF">SLA_4917</name>
</gene>
<reference evidence="2 3" key="1">
    <citation type="journal article" date="2016" name="Genome Announc.">
        <title>Complete Genome Sequence of Thiostrepton-Producing Streptomyces laurentii ATCC 31255.</title>
        <authorList>
            <person name="Doi K."/>
            <person name="Fujino Y."/>
            <person name="Nagayoshi Y."/>
            <person name="Ohshima T."/>
            <person name="Ogata S."/>
        </authorList>
    </citation>
    <scope>NUCLEOTIDE SEQUENCE [LARGE SCALE GENOMIC DNA]</scope>
    <source>
        <strain evidence="2 3">ATCC 31255</strain>
    </source>
</reference>
<dbReference type="KEGG" id="slau:SLA_4917"/>
<name>A0A160P4S2_STRLU</name>
<accession>A0A160P4S2</accession>
<evidence type="ECO:0000256" key="1">
    <source>
        <dbReference type="SAM" id="Phobius"/>
    </source>
</evidence>
<dbReference type="Proteomes" id="UP000217676">
    <property type="component" value="Chromosome"/>
</dbReference>
<sequence>MKDGIGCLALLGGFLTGLLAWGSGAGPALAGGFEGEGRDLGVLWVQLPVLLFGTPALALVVWALLRGRRPALLALGLAVTLIAAGRLGSEWMATAGPAVVYEQGA</sequence>
<dbReference type="AlphaFoldDB" id="A0A160P4S2"/>
<protein>
    <submittedName>
        <fullName evidence="2">Uncharacterized protein</fullName>
    </submittedName>
</protein>
<keyword evidence="1" id="KW-1133">Transmembrane helix</keyword>
<keyword evidence="1" id="KW-0812">Transmembrane</keyword>
<organism evidence="2 3">
    <name type="scientific">Streptomyces laurentii</name>
    <dbReference type="NCBI Taxonomy" id="39478"/>
    <lineage>
        <taxon>Bacteria</taxon>
        <taxon>Bacillati</taxon>
        <taxon>Actinomycetota</taxon>
        <taxon>Actinomycetes</taxon>
        <taxon>Kitasatosporales</taxon>
        <taxon>Streptomycetaceae</taxon>
        <taxon>Streptomyces</taxon>
    </lineage>
</organism>
<keyword evidence="1" id="KW-0472">Membrane</keyword>
<dbReference type="EMBL" id="AP017424">
    <property type="protein sequence ID" value="BAU85801.1"/>
    <property type="molecule type" value="Genomic_DNA"/>
</dbReference>
<feature type="transmembrane region" description="Helical" evidence="1">
    <location>
        <begin position="72"/>
        <end position="89"/>
    </location>
</feature>
<evidence type="ECO:0000313" key="2">
    <source>
        <dbReference type="EMBL" id="BAU85801.1"/>
    </source>
</evidence>
<feature type="transmembrane region" description="Helical" evidence="1">
    <location>
        <begin position="40"/>
        <end position="65"/>
    </location>
</feature>
<proteinExistence type="predicted"/>
<evidence type="ECO:0000313" key="3">
    <source>
        <dbReference type="Proteomes" id="UP000217676"/>
    </source>
</evidence>
<keyword evidence="3" id="KW-1185">Reference proteome</keyword>